<organism evidence="4 5">
    <name type="scientific">Oerskovia merdavium</name>
    <dbReference type="NCBI Taxonomy" id="2762227"/>
    <lineage>
        <taxon>Bacteria</taxon>
        <taxon>Bacillati</taxon>
        <taxon>Actinomycetota</taxon>
        <taxon>Actinomycetes</taxon>
        <taxon>Micrococcales</taxon>
        <taxon>Cellulomonadaceae</taxon>
        <taxon>Oerskovia</taxon>
    </lineage>
</organism>
<protein>
    <submittedName>
        <fullName evidence="4">Septum formation initiator family protein</fullName>
    </submittedName>
</protein>
<reference evidence="4 5" key="1">
    <citation type="submission" date="2020-08" db="EMBL/GenBank/DDBJ databases">
        <title>A Genomic Blueprint of the Chicken Gut Microbiome.</title>
        <authorList>
            <person name="Gilroy R."/>
            <person name="Ravi A."/>
            <person name="Getino M."/>
            <person name="Pursley I."/>
            <person name="Horton D.L."/>
            <person name="Alikhan N.-F."/>
            <person name="Baker D."/>
            <person name="Gharbi K."/>
            <person name="Hall N."/>
            <person name="Watson M."/>
            <person name="Adriaenssens E.M."/>
            <person name="Foster-Nyarko E."/>
            <person name="Jarju S."/>
            <person name="Secka A."/>
            <person name="Antonio M."/>
            <person name="Oren A."/>
            <person name="Chaudhuri R."/>
            <person name="La Ragione R.M."/>
            <person name="Hildebrand F."/>
            <person name="Pallen M.J."/>
        </authorList>
    </citation>
    <scope>NUCLEOTIDE SEQUENCE [LARGE SCALE GENOMIC DNA]</scope>
    <source>
        <strain evidence="4 5">Sa2CUA9</strain>
    </source>
</reference>
<keyword evidence="3" id="KW-0812">Transmembrane</keyword>
<feature type="transmembrane region" description="Helical" evidence="3">
    <location>
        <begin position="152"/>
        <end position="177"/>
    </location>
</feature>
<keyword evidence="1" id="KW-0175">Coiled coil</keyword>
<dbReference type="EMBL" id="JACSQF010000001">
    <property type="protein sequence ID" value="MBD7979395.1"/>
    <property type="molecule type" value="Genomic_DNA"/>
</dbReference>
<evidence type="ECO:0000256" key="1">
    <source>
        <dbReference type="SAM" id="Coils"/>
    </source>
</evidence>
<name>A0ABR8TV91_9CELL</name>
<feature type="coiled-coil region" evidence="1">
    <location>
        <begin position="183"/>
        <end position="217"/>
    </location>
</feature>
<evidence type="ECO:0000256" key="3">
    <source>
        <dbReference type="SAM" id="Phobius"/>
    </source>
</evidence>
<keyword evidence="3" id="KW-1133">Transmembrane helix</keyword>
<gene>
    <name evidence="4" type="ORF">H9641_01495</name>
</gene>
<feature type="compositionally biased region" description="Low complexity" evidence="2">
    <location>
        <begin position="118"/>
        <end position="141"/>
    </location>
</feature>
<feature type="region of interest" description="Disordered" evidence="2">
    <location>
        <begin position="281"/>
        <end position="317"/>
    </location>
</feature>
<evidence type="ECO:0000256" key="2">
    <source>
        <dbReference type="SAM" id="MobiDB-lite"/>
    </source>
</evidence>
<proteinExistence type="predicted"/>
<sequence>MPSNRRPSTPGASARPGGRGAGSRGDGRSSSGRARSPGSSPTTSRADTATSGPASGASGAAKPAKKGAPAGKSPKSPKSTGANPTGSASAAAKGSARNSTKKPPAPGGAGARSGSTKPAAARPASSRSPRARSTAGGRAPALADRRRSRYGLLLPEVVTVRALVMSVVVLLAVILLLPTVRAYVNQTGELRALRADVAEAQATRDALEVELGRWDDQAYVIAQARDRLSYVMPGERSWRVVDPDTVVDDLDPETGQVVTDGPVDVAGHVGAPWYTSLWRSVQLAGEQPEPGSASPTGGVQTPPPASDTPTDPATPSG</sequence>
<evidence type="ECO:0000313" key="4">
    <source>
        <dbReference type="EMBL" id="MBD7979395.1"/>
    </source>
</evidence>
<comment type="caution">
    <text evidence="4">The sequence shown here is derived from an EMBL/GenBank/DDBJ whole genome shotgun (WGS) entry which is preliminary data.</text>
</comment>
<feature type="region of interest" description="Disordered" evidence="2">
    <location>
        <begin position="1"/>
        <end position="142"/>
    </location>
</feature>
<keyword evidence="3" id="KW-0472">Membrane</keyword>
<dbReference type="RefSeq" id="WP_191800345.1">
    <property type="nucleotide sequence ID" value="NZ_JACSQF010000001.1"/>
</dbReference>
<dbReference type="InterPro" id="IPR007060">
    <property type="entry name" value="FtsL/DivIC"/>
</dbReference>
<feature type="compositionally biased region" description="Low complexity" evidence="2">
    <location>
        <begin position="307"/>
        <end position="317"/>
    </location>
</feature>
<keyword evidence="5" id="KW-1185">Reference proteome</keyword>
<accession>A0ABR8TV91</accession>
<dbReference type="Proteomes" id="UP000655570">
    <property type="component" value="Unassembled WGS sequence"/>
</dbReference>
<feature type="compositionally biased region" description="Low complexity" evidence="2">
    <location>
        <begin position="48"/>
        <end position="96"/>
    </location>
</feature>
<dbReference type="Pfam" id="PF04977">
    <property type="entry name" value="DivIC"/>
    <property type="match status" value="1"/>
</dbReference>
<evidence type="ECO:0000313" key="5">
    <source>
        <dbReference type="Proteomes" id="UP000655570"/>
    </source>
</evidence>
<feature type="compositionally biased region" description="Low complexity" evidence="2">
    <location>
        <begin position="28"/>
        <end position="41"/>
    </location>
</feature>